<dbReference type="GO" id="GO:0006635">
    <property type="term" value="P:fatty acid beta-oxidation"/>
    <property type="evidence" value="ECO:0007669"/>
    <property type="project" value="TreeGrafter"/>
</dbReference>
<dbReference type="PANTHER" id="PTHR48075">
    <property type="entry name" value="3-HYDROXYACYL-COA DEHYDROGENASE FAMILY PROTEIN"/>
    <property type="match status" value="1"/>
</dbReference>
<evidence type="ECO:0000313" key="7">
    <source>
        <dbReference type="Proteomes" id="UP000192634"/>
    </source>
</evidence>
<sequence length="405" mass="43144">MLVMSDSRALADALVFPYLNHAASMFDEQYASREDLDNGMRFGCGLPKGPLTVIDELGLETVRDALAARFEQTGDPRHQPSAAIERLIAEGRTGKAAGKGFYTYEGDEVVADELTPAATGQGAARPVKTVGVVGSGTMASGIVEVFAANGFPVTYIARTQDKVDAVAAKIAKNLARQVDKGRLEQGDADAILGRLTGATEREALGDVDIVVEAIAEEIGIKNQLFADLDRICKPGAVLATTTSSLSIADLAAQTKRPQDVVGMHFFNPAPVMKLVEVINHPTTGQDVLDTVLDLCRSTRKVAVSCADRAGFIVNALLFPYLNDAIKAHEEGAEIDTVDGAITEHYGYPMGPFALLDVVGNDVAVAIEEELLAEFEHESLTPARLLREVVAAGKLGRKTGEGFRTY</sequence>
<evidence type="ECO:0000256" key="2">
    <source>
        <dbReference type="ARBA" id="ARBA00009463"/>
    </source>
</evidence>
<evidence type="ECO:0000259" key="5">
    <source>
        <dbReference type="Pfam" id="PF02737"/>
    </source>
</evidence>
<dbReference type="InterPro" id="IPR006108">
    <property type="entry name" value="3HC_DH_C"/>
</dbReference>
<feature type="domain" description="3-hydroxyacyl-CoA dehydrogenase C-terminal" evidence="4">
    <location>
        <begin position="13"/>
        <end position="104"/>
    </location>
</feature>
<comment type="pathway">
    <text evidence="1">Lipid metabolism; butanoate metabolism.</text>
</comment>
<feature type="domain" description="3-hydroxyacyl-CoA dehydrogenase NAD binding" evidence="5">
    <location>
        <begin position="129"/>
        <end position="307"/>
    </location>
</feature>
<dbReference type="InterPro" id="IPR036291">
    <property type="entry name" value="NAD(P)-bd_dom_sf"/>
</dbReference>
<dbReference type="InterPro" id="IPR008927">
    <property type="entry name" value="6-PGluconate_DH-like_C_sf"/>
</dbReference>
<dbReference type="InterPro" id="IPR006176">
    <property type="entry name" value="3-OHacyl-CoA_DH_NAD-bd"/>
</dbReference>
<protein>
    <submittedName>
        <fullName evidence="6">3-hydroxybutyryl-CoA dehydrogenase</fullName>
    </submittedName>
</protein>
<evidence type="ECO:0000256" key="3">
    <source>
        <dbReference type="ARBA" id="ARBA00023002"/>
    </source>
</evidence>
<dbReference type="SUPFAM" id="SSF48179">
    <property type="entry name" value="6-phosphogluconate dehydrogenase C-terminal domain-like"/>
    <property type="match status" value="2"/>
</dbReference>
<dbReference type="AlphaFoldDB" id="A0A1W1Y5Y4"/>
<name>A0A1W1Y5Y4_9MICO</name>
<feature type="domain" description="3-hydroxyacyl-CoA dehydrogenase C-terminal" evidence="4">
    <location>
        <begin position="310"/>
        <end position="405"/>
    </location>
</feature>
<evidence type="ECO:0000259" key="4">
    <source>
        <dbReference type="Pfam" id="PF00725"/>
    </source>
</evidence>
<organism evidence="6 7">
    <name type="scientific">Janibacter indicus</name>
    <dbReference type="NCBI Taxonomy" id="857417"/>
    <lineage>
        <taxon>Bacteria</taxon>
        <taxon>Bacillati</taxon>
        <taxon>Actinomycetota</taxon>
        <taxon>Actinomycetes</taxon>
        <taxon>Micrococcales</taxon>
        <taxon>Intrasporangiaceae</taxon>
        <taxon>Janibacter</taxon>
    </lineage>
</organism>
<dbReference type="InterPro" id="IPR013328">
    <property type="entry name" value="6PGD_dom2"/>
</dbReference>
<dbReference type="FunFam" id="3.40.50.720:FF:000009">
    <property type="entry name" value="Fatty oxidation complex, alpha subunit"/>
    <property type="match status" value="1"/>
</dbReference>
<dbReference type="Gene3D" id="1.10.1040.10">
    <property type="entry name" value="N-(1-d-carboxylethyl)-l-norvaline Dehydrogenase, domain 2"/>
    <property type="match status" value="2"/>
</dbReference>
<comment type="similarity">
    <text evidence="2">Belongs to the 3-hydroxyacyl-CoA dehydrogenase family.</text>
</comment>
<dbReference type="PANTHER" id="PTHR48075:SF9">
    <property type="entry name" value="3-HYDROXYBUTYRYL-COA DEHYDROGENASE"/>
    <property type="match status" value="1"/>
</dbReference>
<dbReference type="Proteomes" id="UP000192634">
    <property type="component" value="Unassembled WGS sequence"/>
</dbReference>
<dbReference type="GO" id="GO:0008691">
    <property type="term" value="F:3-hydroxybutyryl-CoA dehydrogenase activity"/>
    <property type="evidence" value="ECO:0007669"/>
    <property type="project" value="TreeGrafter"/>
</dbReference>
<dbReference type="GO" id="GO:0070403">
    <property type="term" value="F:NAD+ binding"/>
    <property type="evidence" value="ECO:0007669"/>
    <property type="project" value="InterPro"/>
</dbReference>
<gene>
    <name evidence="6" type="ORF">SAMN06296429_101101</name>
</gene>
<keyword evidence="3" id="KW-0560">Oxidoreductase</keyword>
<reference evidence="6 7" key="1">
    <citation type="submission" date="2017-04" db="EMBL/GenBank/DDBJ databases">
        <authorList>
            <person name="Afonso C.L."/>
            <person name="Miller P.J."/>
            <person name="Scott M.A."/>
            <person name="Spackman E."/>
            <person name="Goraichik I."/>
            <person name="Dimitrov K.M."/>
            <person name="Suarez D.L."/>
            <person name="Swayne D.E."/>
        </authorList>
    </citation>
    <scope>NUCLEOTIDE SEQUENCE [LARGE SCALE GENOMIC DNA]</scope>
    <source>
        <strain evidence="6 7">CGMCC 1.12511</strain>
    </source>
</reference>
<dbReference type="SUPFAM" id="SSF51735">
    <property type="entry name" value="NAD(P)-binding Rossmann-fold domains"/>
    <property type="match status" value="1"/>
</dbReference>
<dbReference type="Pfam" id="PF00725">
    <property type="entry name" value="3HCDH"/>
    <property type="match status" value="2"/>
</dbReference>
<evidence type="ECO:0000256" key="1">
    <source>
        <dbReference type="ARBA" id="ARBA00005086"/>
    </source>
</evidence>
<accession>A0A1W1Y5Y4</accession>
<dbReference type="Pfam" id="PF02737">
    <property type="entry name" value="3HCDH_N"/>
    <property type="match status" value="1"/>
</dbReference>
<dbReference type="EMBL" id="FWXN01000001">
    <property type="protein sequence ID" value="SMC31544.1"/>
    <property type="molecule type" value="Genomic_DNA"/>
</dbReference>
<proteinExistence type="inferred from homology"/>
<dbReference type="Gene3D" id="3.40.50.720">
    <property type="entry name" value="NAD(P)-binding Rossmann-like Domain"/>
    <property type="match status" value="1"/>
</dbReference>
<evidence type="ECO:0000313" key="6">
    <source>
        <dbReference type="EMBL" id="SMC31544.1"/>
    </source>
</evidence>